<keyword evidence="2" id="KW-1185">Reference proteome</keyword>
<dbReference type="InterPro" id="IPR037175">
    <property type="entry name" value="KFase_sf"/>
</dbReference>
<dbReference type="Pfam" id="PF04199">
    <property type="entry name" value="Cyclase"/>
    <property type="match status" value="1"/>
</dbReference>
<accession>A0ABS7KV01</accession>
<dbReference type="PANTHER" id="PTHR31118">
    <property type="entry name" value="CYCLASE-LIKE PROTEIN 2"/>
    <property type="match status" value="1"/>
</dbReference>
<reference evidence="1 2" key="1">
    <citation type="journal article" date="2021" name="Cell Host Microbe">
        <title>in vivo commensal control of Clostridioides difficile virulence.</title>
        <authorList>
            <person name="Girinathan B.P."/>
            <person name="Dibenedetto N."/>
            <person name="Worley J.N."/>
            <person name="Peltier J."/>
            <person name="Arrieta-Ortiz M.L."/>
            <person name="Rupa Christinal Immanuel S."/>
            <person name="Lavin R."/>
            <person name="Delaney M.L."/>
            <person name="Cummins C."/>
            <person name="Hoffmann M."/>
            <person name="Luo Y."/>
            <person name="Gonzalez-Escalona N."/>
            <person name="Allard M."/>
            <person name="Onderdonk A.B."/>
            <person name="Gerber G.K."/>
            <person name="Sonenshein A.L."/>
            <person name="Baliga N."/>
            <person name="Dupuy B."/>
            <person name="Bry L."/>
        </authorList>
    </citation>
    <scope>NUCLEOTIDE SEQUENCE [LARGE SCALE GENOMIC DNA]</scope>
    <source>
        <strain evidence="1 2">DSM 599</strain>
    </source>
</reference>
<dbReference type="InterPro" id="IPR007325">
    <property type="entry name" value="KFase/CYL"/>
</dbReference>
<comment type="caution">
    <text evidence="1">The sequence shown here is derived from an EMBL/GenBank/DDBJ whole genome shotgun (WGS) entry which is preliminary data.</text>
</comment>
<name>A0ABS7KV01_CLOSR</name>
<dbReference type="SUPFAM" id="SSF102198">
    <property type="entry name" value="Putative cyclase"/>
    <property type="match status" value="1"/>
</dbReference>
<dbReference type="Proteomes" id="UP001299068">
    <property type="component" value="Unassembled WGS sequence"/>
</dbReference>
<sequence>MRIIDLTHFIEEDMTAYCKEESAKIEPLSTIKRDGYNVLKIQLSTHTGTHIDSPRHIFEDGITISEINLNKFIGTAYMIDCSDTEEIDLDTILKHEYEIRNVEYLILKSGWESKWNTEIYFKDYPTLSYEASKFLSELDNLNGIGVDCISIDRDDGELYNHKNLLLKGKIIIENLCNLNDIEERFKIIVSPLKLKDADGAPARVYALIG</sequence>
<protein>
    <submittedName>
        <fullName evidence="1">Cyclase family protein</fullName>
    </submittedName>
</protein>
<evidence type="ECO:0000313" key="1">
    <source>
        <dbReference type="EMBL" id="MBY0754635.1"/>
    </source>
</evidence>
<dbReference type="EMBL" id="JAIKTU010000003">
    <property type="protein sequence ID" value="MBY0754635.1"/>
    <property type="molecule type" value="Genomic_DNA"/>
</dbReference>
<dbReference type="RefSeq" id="WP_221859437.1">
    <property type="nucleotide sequence ID" value="NZ_JAIKTU010000003.1"/>
</dbReference>
<dbReference type="PANTHER" id="PTHR31118:SF12">
    <property type="entry name" value="CYCLASE-LIKE PROTEIN 2"/>
    <property type="match status" value="1"/>
</dbReference>
<gene>
    <name evidence="1" type="ORF">K5V21_04110</name>
</gene>
<dbReference type="Gene3D" id="3.50.30.50">
    <property type="entry name" value="Putative cyclase"/>
    <property type="match status" value="1"/>
</dbReference>
<proteinExistence type="predicted"/>
<organism evidence="1 2">
    <name type="scientific">Clostridium sardiniense</name>
    <name type="common">Clostridium absonum</name>
    <dbReference type="NCBI Taxonomy" id="29369"/>
    <lineage>
        <taxon>Bacteria</taxon>
        <taxon>Bacillati</taxon>
        <taxon>Bacillota</taxon>
        <taxon>Clostridia</taxon>
        <taxon>Eubacteriales</taxon>
        <taxon>Clostridiaceae</taxon>
        <taxon>Clostridium</taxon>
    </lineage>
</organism>
<evidence type="ECO:0000313" key="2">
    <source>
        <dbReference type="Proteomes" id="UP001299068"/>
    </source>
</evidence>